<evidence type="ECO:0000256" key="4">
    <source>
        <dbReference type="SAM" id="Coils"/>
    </source>
</evidence>
<dbReference type="NCBIfam" id="TIGR01643">
    <property type="entry name" value="YD_repeat_2x"/>
    <property type="match status" value="2"/>
</dbReference>
<dbReference type="Pfam" id="PF03534">
    <property type="entry name" value="SpvB"/>
    <property type="match status" value="1"/>
</dbReference>
<evidence type="ECO:0000256" key="3">
    <source>
        <dbReference type="ARBA" id="ARBA00023026"/>
    </source>
</evidence>
<dbReference type="EC" id="3.1.-.-" evidence="6"/>
<dbReference type="Gene3D" id="2.180.10.10">
    <property type="entry name" value="RHS repeat-associated core"/>
    <property type="match status" value="2"/>
</dbReference>
<protein>
    <submittedName>
        <fullName evidence="6">tRNA nuclease WapA</fullName>
        <ecNumber evidence="6">3.1.-.-</ecNumber>
    </submittedName>
</protein>
<feature type="signal peptide" evidence="5">
    <location>
        <begin position="1"/>
        <end position="28"/>
    </location>
</feature>
<organism evidence="6 7">
    <name type="scientific">Vibrio spartinae</name>
    <dbReference type="NCBI Taxonomy" id="1918945"/>
    <lineage>
        <taxon>Bacteria</taxon>
        <taxon>Pseudomonadati</taxon>
        <taxon>Pseudomonadota</taxon>
        <taxon>Gammaproteobacteria</taxon>
        <taxon>Vibrionales</taxon>
        <taxon>Vibrionaceae</taxon>
        <taxon>Vibrio</taxon>
    </lineage>
</organism>
<proteinExistence type="predicted"/>
<dbReference type="InterPro" id="IPR031325">
    <property type="entry name" value="RHS_repeat"/>
</dbReference>
<comment type="subcellular location">
    <subcellularLocation>
        <location evidence="1">Secreted</location>
    </subcellularLocation>
</comment>
<evidence type="ECO:0000313" key="7">
    <source>
        <dbReference type="Proteomes" id="UP000184774"/>
    </source>
</evidence>
<dbReference type="GO" id="GO:0016787">
    <property type="term" value="F:hydrolase activity"/>
    <property type="evidence" value="ECO:0007669"/>
    <property type="project" value="UniProtKB-KW"/>
</dbReference>
<reference evidence="6 7" key="1">
    <citation type="submission" date="2016-12" db="EMBL/GenBank/DDBJ databases">
        <authorList>
            <person name="Song W.-J."/>
            <person name="Kurnit D.M."/>
        </authorList>
    </citation>
    <scope>NUCLEOTIDE SEQUENCE [LARGE SCALE GENOMIC DNA]</scope>
    <source>
        <strain evidence="6 7">CECT 9026</strain>
    </source>
</reference>
<evidence type="ECO:0000256" key="1">
    <source>
        <dbReference type="ARBA" id="ARBA00004613"/>
    </source>
</evidence>
<dbReference type="EMBL" id="FSSB01000028">
    <property type="protein sequence ID" value="SIO96185.1"/>
    <property type="molecule type" value="Genomic_DNA"/>
</dbReference>
<keyword evidence="6" id="KW-0378">Hydrolase</keyword>
<dbReference type="PANTHER" id="PTHR32305">
    <property type="match status" value="1"/>
</dbReference>
<feature type="chain" id="PRO_5009937122" evidence="5">
    <location>
        <begin position="29"/>
        <end position="2471"/>
    </location>
</feature>
<dbReference type="InterPro" id="IPR050708">
    <property type="entry name" value="T6SS_VgrG/RHS"/>
</dbReference>
<name>A0A1N6M9N9_9VIBR</name>
<dbReference type="GO" id="GO:0005737">
    <property type="term" value="C:cytoplasm"/>
    <property type="evidence" value="ECO:0007669"/>
    <property type="project" value="InterPro"/>
</dbReference>
<gene>
    <name evidence="6" type="primary">wapA_2</name>
    <name evidence="6" type="ORF">VSP9026_03967</name>
</gene>
<dbReference type="NCBIfam" id="TIGR03696">
    <property type="entry name" value="Rhs_assc_core"/>
    <property type="match status" value="1"/>
</dbReference>
<dbReference type="SUPFAM" id="SSF69318">
    <property type="entry name" value="Integrin alpha N-terminal domain"/>
    <property type="match status" value="1"/>
</dbReference>
<evidence type="ECO:0000313" key="6">
    <source>
        <dbReference type="EMBL" id="SIO96185.1"/>
    </source>
</evidence>
<keyword evidence="5" id="KW-0732">Signal</keyword>
<dbReference type="InterPro" id="IPR006530">
    <property type="entry name" value="YD"/>
</dbReference>
<dbReference type="PANTHER" id="PTHR32305:SF15">
    <property type="entry name" value="PROTEIN RHSA-RELATED"/>
    <property type="match status" value="1"/>
</dbReference>
<dbReference type="GO" id="GO:0005576">
    <property type="term" value="C:extracellular region"/>
    <property type="evidence" value="ECO:0007669"/>
    <property type="project" value="UniProtKB-SubCell"/>
</dbReference>
<dbReference type="InterPro" id="IPR022385">
    <property type="entry name" value="Rhs_assc_core"/>
</dbReference>
<sequence>MLSGLSMNKRIGLLLGLGLFVSASYAQSAAITETVGTLPGELSVHQGMATYQIPIELPEGRGGNTPQLAIQYSSQGATNSAFGVGFDIAGLSAIYRCGSQVFTDHQFRPVENSSQDNFCMDGNRLIIADGVRGEDGSVYFLQQDDFTRVSLSGDAFASDSYFTSQSKSGERMTYRYHPQSRSWLLSEVTNPSRKNPIKYSYTTHGTIARVDYDIYALVFVYQPMANPQFKLSRFNQDGETAQSAERLSRIELKTSGQLANYYQFTYQATTGEQSSSIDTHTVRAIQYCDQHHLCLPKTQFNWHSIPKPSQSAVYFNRQVVSTTVGKWGNNSIPASWKNKPRSWWIDLNGDGELDLCKTATGGLHCHFSVAGENRTMAYPLTKWGDSDAHWWLDLNGNNKSEFCRNDNDQLVCTEFSLNGQQTSETYPLPPLGKKENRWWIDTNGDGSPEFCRRIDDDLVCSQLKRASAAAQAIISDQESTAQESTTDAWQETVRLNHLVWDTASDIDWVDLDGNGSMDFCRISGNIVKCTLWNASEVKGERVRVFSLADIGNKDKRWWVDINGDGATDLCRATKNNAGQEKNLTCSYGSHGKVSGLKNDLVLVGGPDWNGNWGDANKRWWQDLNQDGVIDFCRGSGSQVFCTNINRENYQFKVDTWGSTQRWWQDLNQDGQLDYCHDKGGELICKTAENLVNRALLLSQVTNGLGHSSRVWFGAYGQHTDRGTISPVVLPKQNLSFAHPVAYRLDSDNGSGTTSYVFQYGPYSYDTQGEGSGGFQWLKQREFVNGENYRNRYIEFYTAFPYSQYQKHRREFLGNDDTLDENCRTCHDTNFWNFRHLTLLNESDAVYQHQSVTRQGWARPKSQAQIQQSVEALAQRYELIEYQDKTYAKKPDKALLIPGPVIISIIQPSHQYYLVENREAVPELAQGSQAVLSPVDDALQQKLAMQQKTVTTQIIAHEQYQQLVSNTPQVTRHSSYQVYIQQQTDKSYDLDKNLLMTTTVSHEQIDDYGNIGKTTTVTQGLNPVTGATDTYRKIVENQFSNHAASWLLGLLTRSQTTNIHTDGSRVSHVAEFSYDPVTGKVVKEVRDPGDALAVTKTYRYNSDGLVASETIAAQQNGAQVRQQSQHTLTYAQHLTTATNTNPLGHQSRTVRDRLLGVMTNWDPNGLESRVYLDGLGRRTESWQQAETSFIKTQYRYLPASDNRCGIKPSDAVYCVVSETPGRATQVAFYDKLQRKVRDAHRALNGKWVLVNHQYTPLGQVSSVTRPYYAGDVPQYTYTRYDRLGRIHTVSQPGPAGKDLSWVSYQYQPFVTTKIDAKGRKESTYLNVMGWEIQKLEPAGGSLTKEYYADGKLKFVISSAGNMTESRYNAQGKEIYRSDPDLGTRTYVYDGFGNLLRQTDAKGQQTTMTYDALGRMTESNEETITATAEGKQKQIRTTQWHYDTVSTATGTRQWIGALLQSEVKGELIKNFYVDAVGRASKEELITDEQTLTRQFEYNNFGQLIAEHRPNQFTLNYQRDAQTGINTEIWGDISQAQIHFSAEEYDRVIKPLIDQALARAGDYLRKAKELSRQQHFYQARKEEYQALKDHVISADGVAENERFAQQMYAELHGRALEAFYDENGERYFKVPSRTVLINPPVTITVVQQPKFHLKLEGNLLRKVSLAEWASVQSGLTAANQIAYYGHYADNNRGGLVTFTLDRDDPLYDQRVREMFSRLTVLADDVGRLEYVADHTHRKATSYIQAANQLVQLVKQVKLVSQRYRNLGEESGTESLLLQALKDDSPAQGRLSYWKLSDLDAEGRIAAEIYGNGLTNQYDYQEDSGQLLNITTLQGSQTIRSLHYTYDRMDNVTSRYDAINNIREEYYYDQLDRLTTNRLTGTNHQHQDNPLFNRDYTVRYNAEGNITYKSDVGRYFYADPDHAHAVTRAGNKTYAYDANGNMVSGGGREIDWNGFNKPERITSGEQWVAFKYDPARQRYLKQNQQGEKTWYLGKVYERVENADGNTQHKQFIYVAGRLVALNVDVTKTDGEGHAASVDRQIRYSHSDALHSIDLVTDMWGNVVERRNYDAWGKVRPFAWQQDSQNVPQALMQNRGYTGHEQIEEVGLIHMNARVYDATLARFLSADTYIQAPDHSQSYNRYSYVMNNPMKYYDPSGHFWKRIRKAISRGIKKVTREIFKGVAKVKYLNTVLQTAACVIGGPAGCAGYAAASTLGNTGSYSDAFRAGAFSYAGARIYGVGNPLSSVRGTVSFVTSATLSREQSTVVNFALYGLGGSFGQVAANAVVEAKNYYWKTRVEHYADKLGLSLYEANVLLQLNSELGLSVAGDTVKIDDKGVQIYGFTTRNKHGMWGVLWDINDTILGYQGEIDAVGRSFIRQAEGRRIEIGHSLGALRSTNLVRRGYASSAHVYALPATNIGGPGVTVTNGMHDGVSGGMLGGLFNPGSLISSPYSQFGFYPPIFRLDKNHPYCSAYGKC</sequence>
<keyword evidence="4" id="KW-0175">Coiled coil</keyword>
<keyword evidence="3" id="KW-0843">Virulence</keyword>
<feature type="coiled-coil region" evidence="4">
    <location>
        <begin position="1550"/>
        <end position="1584"/>
    </location>
</feature>
<dbReference type="Proteomes" id="UP000184774">
    <property type="component" value="Unassembled WGS sequence"/>
</dbReference>
<evidence type="ECO:0000256" key="2">
    <source>
        <dbReference type="ARBA" id="ARBA00022525"/>
    </source>
</evidence>
<dbReference type="InterPro" id="IPR028994">
    <property type="entry name" value="Integrin_alpha_N"/>
</dbReference>
<keyword evidence="2" id="KW-0964">Secreted</keyword>
<accession>A0A1N6M9N9</accession>
<dbReference type="InterPro" id="IPR003284">
    <property type="entry name" value="Sal_SpvB"/>
</dbReference>
<dbReference type="Pfam" id="PF05593">
    <property type="entry name" value="RHS_repeat"/>
    <property type="match status" value="1"/>
</dbReference>
<evidence type="ECO:0000256" key="5">
    <source>
        <dbReference type="SAM" id="SignalP"/>
    </source>
</evidence>